<evidence type="ECO:0000313" key="1">
    <source>
        <dbReference type="EMBL" id="GBN22359.1"/>
    </source>
</evidence>
<sequence>MHIKCYAICKDYTLPPFRVPSEGDHLSPSSSYGMPTRVINCFTTTSAHKCYAICAEYLRYLLLLMCRPASTSRPLLVTALPVRVINCFTPKCHKCYAFVLNTYATSPFRCAVRSDPSPPSSSYSIQLELSIVPEHAECT</sequence>
<name>A0A4Y2M6S3_ARAVE</name>
<keyword evidence="2" id="KW-1185">Reference proteome</keyword>
<dbReference type="AlphaFoldDB" id="A0A4Y2M6S3"/>
<organism evidence="1 2">
    <name type="scientific">Araneus ventricosus</name>
    <name type="common">Orbweaver spider</name>
    <name type="synonym">Epeira ventricosa</name>
    <dbReference type="NCBI Taxonomy" id="182803"/>
    <lineage>
        <taxon>Eukaryota</taxon>
        <taxon>Metazoa</taxon>
        <taxon>Ecdysozoa</taxon>
        <taxon>Arthropoda</taxon>
        <taxon>Chelicerata</taxon>
        <taxon>Arachnida</taxon>
        <taxon>Araneae</taxon>
        <taxon>Araneomorphae</taxon>
        <taxon>Entelegynae</taxon>
        <taxon>Araneoidea</taxon>
        <taxon>Araneidae</taxon>
        <taxon>Araneus</taxon>
    </lineage>
</organism>
<proteinExistence type="predicted"/>
<reference evidence="1 2" key="1">
    <citation type="journal article" date="2019" name="Sci. Rep.">
        <title>Orb-weaving spider Araneus ventricosus genome elucidates the spidroin gene catalogue.</title>
        <authorList>
            <person name="Kono N."/>
            <person name="Nakamura H."/>
            <person name="Ohtoshi R."/>
            <person name="Moran D.A.P."/>
            <person name="Shinohara A."/>
            <person name="Yoshida Y."/>
            <person name="Fujiwara M."/>
            <person name="Mori M."/>
            <person name="Tomita M."/>
            <person name="Arakawa K."/>
        </authorList>
    </citation>
    <scope>NUCLEOTIDE SEQUENCE [LARGE SCALE GENOMIC DNA]</scope>
</reference>
<dbReference type="Proteomes" id="UP000499080">
    <property type="component" value="Unassembled WGS sequence"/>
</dbReference>
<protein>
    <submittedName>
        <fullName evidence="1">Uncharacterized protein</fullName>
    </submittedName>
</protein>
<comment type="caution">
    <text evidence="1">The sequence shown here is derived from an EMBL/GenBank/DDBJ whole genome shotgun (WGS) entry which is preliminary data.</text>
</comment>
<evidence type="ECO:0000313" key="2">
    <source>
        <dbReference type="Proteomes" id="UP000499080"/>
    </source>
</evidence>
<dbReference type="EMBL" id="BGPR01006854">
    <property type="protein sequence ID" value="GBN22359.1"/>
    <property type="molecule type" value="Genomic_DNA"/>
</dbReference>
<gene>
    <name evidence="1" type="ORF">AVEN_125392_1</name>
</gene>
<accession>A0A4Y2M6S3</accession>